<evidence type="ECO:0000256" key="1">
    <source>
        <dbReference type="SAM" id="MobiDB-lite"/>
    </source>
</evidence>
<evidence type="ECO:0000256" key="2">
    <source>
        <dbReference type="SAM" id="Phobius"/>
    </source>
</evidence>
<keyword evidence="2" id="KW-0472">Membrane</keyword>
<keyword evidence="2" id="KW-0812">Transmembrane</keyword>
<feature type="transmembrane region" description="Helical" evidence="2">
    <location>
        <begin position="53"/>
        <end position="77"/>
    </location>
</feature>
<dbReference type="Proteomes" id="UP001295684">
    <property type="component" value="Unassembled WGS sequence"/>
</dbReference>
<reference evidence="3" key="1">
    <citation type="submission" date="2023-07" db="EMBL/GenBank/DDBJ databases">
        <authorList>
            <consortium name="AG Swart"/>
            <person name="Singh M."/>
            <person name="Singh A."/>
            <person name="Seah K."/>
            <person name="Emmerich C."/>
        </authorList>
    </citation>
    <scope>NUCLEOTIDE SEQUENCE</scope>
    <source>
        <strain evidence="3">DP1</strain>
    </source>
</reference>
<protein>
    <submittedName>
        <fullName evidence="3">Uncharacterized protein</fullName>
    </submittedName>
</protein>
<evidence type="ECO:0000313" key="4">
    <source>
        <dbReference type="Proteomes" id="UP001295684"/>
    </source>
</evidence>
<proteinExistence type="predicted"/>
<evidence type="ECO:0000313" key="3">
    <source>
        <dbReference type="EMBL" id="CAI2367602.1"/>
    </source>
</evidence>
<accession>A0AAD1XE04</accession>
<organism evidence="3 4">
    <name type="scientific">Euplotes crassus</name>
    <dbReference type="NCBI Taxonomy" id="5936"/>
    <lineage>
        <taxon>Eukaryota</taxon>
        <taxon>Sar</taxon>
        <taxon>Alveolata</taxon>
        <taxon>Ciliophora</taxon>
        <taxon>Intramacronucleata</taxon>
        <taxon>Spirotrichea</taxon>
        <taxon>Hypotrichia</taxon>
        <taxon>Euplotida</taxon>
        <taxon>Euplotidae</taxon>
        <taxon>Moneuplotes</taxon>
    </lineage>
</organism>
<comment type="caution">
    <text evidence="3">The sequence shown here is derived from an EMBL/GenBank/DDBJ whole genome shotgun (WGS) entry which is preliminary data.</text>
</comment>
<feature type="compositionally biased region" description="Polar residues" evidence="1">
    <location>
        <begin position="1"/>
        <end position="14"/>
    </location>
</feature>
<dbReference type="EMBL" id="CAMPGE010008714">
    <property type="protein sequence ID" value="CAI2367602.1"/>
    <property type="molecule type" value="Genomic_DNA"/>
</dbReference>
<keyword evidence="2" id="KW-1133">Transmembrane helix</keyword>
<dbReference type="AlphaFoldDB" id="A0AAD1XE04"/>
<name>A0AAD1XE04_EUPCR</name>
<gene>
    <name evidence="3" type="ORF">ECRASSUSDP1_LOCUS8890</name>
</gene>
<keyword evidence="4" id="KW-1185">Reference proteome</keyword>
<feature type="region of interest" description="Disordered" evidence="1">
    <location>
        <begin position="1"/>
        <end position="28"/>
    </location>
</feature>
<sequence>MLFFALSSSNTARGSNPRRLASNPSKGLERSLHGSEVSLSNFLNTNPSGKRSIFAFFVFITCFGLVTFQLLFTIFILI</sequence>